<organism evidence="1 2">
    <name type="scientific">Luteimonas vadosa</name>
    <dbReference type="NCBI Taxonomy" id="1165507"/>
    <lineage>
        <taxon>Bacteria</taxon>
        <taxon>Pseudomonadati</taxon>
        <taxon>Pseudomonadota</taxon>
        <taxon>Gammaproteobacteria</taxon>
        <taxon>Lysobacterales</taxon>
        <taxon>Lysobacteraceae</taxon>
        <taxon>Luteimonas</taxon>
    </lineage>
</organism>
<name>A0ABP9E1Y2_9GAMM</name>
<keyword evidence="2" id="KW-1185">Reference proteome</keyword>
<evidence type="ECO:0008006" key="3">
    <source>
        <dbReference type="Google" id="ProtNLM"/>
    </source>
</evidence>
<comment type="caution">
    <text evidence="1">The sequence shown here is derived from an EMBL/GenBank/DDBJ whole genome shotgun (WGS) entry which is preliminary data.</text>
</comment>
<reference evidence="2" key="1">
    <citation type="journal article" date="2019" name="Int. J. Syst. Evol. Microbiol.">
        <title>The Global Catalogue of Microorganisms (GCM) 10K type strain sequencing project: providing services to taxonomists for standard genome sequencing and annotation.</title>
        <authorList>
            <consortium name="The Broad Institute Genomics Platform"/>
            <consortium name="The Broad Institute Genome Sequencing Center for Infectious Disease"/>
            <person name="Wu L."/>
            <person name="Ma J."/>
        </authorList>
    </citation>
    <scope>NUCLEOTIDE SEQUENCE [LARGE SCALE GENOMIC DNA]</scope>
    <source>
        <strain evidence="2">JCM 18392</strain>
    </source>
</reference>
<sequence>MVTGLMYHFRGMRPPAILLHLLLLVGLVLNGPGNAFAFVHAGMGATAGDSAQLETQPACHDGGSAQAPVRSMPAVHHSMFAGGDDLSARGGEHPRDLAGSDCCDAGSCRCACVHGAVAVVEMPARAPFAAIVGSAVRPLVSAHPAPVLPHLIRPPIG</sequence>
<dbReference type="InterPro" id="IPR048034">
    <property type="entry name" value="CopL-like"/>
</dbReference>
<dbReference type="Proteomes" id="UP001501323">
    <property type="component" value="Unassembled WGS sequence"/>
</dbReference>
<gene>
    <name evidence="1" type="ORF">GCM10023332_17530</name>
</gene>
<proteinExistence type="predicted"/>
<accession>A0ABP9E1Y2</accession>
<dbReference type="EMBL" id="BAABJY010000002">
    <property type="protein sequence ID" value="GAA4865861.1"/>
    <property type="molecule type" value="Genomic_DNA"/>
</dbReference>
<evidence type="ECO:0000313" key="1">
    <source>
        <dbReference type="EMBL" id="GAA4865861.1"/>
    </source>
</evidence>
<dbReference type="NCBIfam" id="NF033807">
    <property type="entry name" value="CopL_fam"/>
    <property type="match status" value="1"/>
</dbReference>
<evidence type="ECO:0000313" key="2">
    <source>
        <dbReference type="Proteomes" id="UP001501323"/>
    </source>
</evidence>
<protein>
    <recommendedName>
        <fullName evidence="3">CopL family metal-binding regulatory protein</fullName>
    </recommendedName>
</protein>